<dbReference type="PROSITE" id="PS51257">
    <property type="entry name" value="PROKAR_LIPOPROTEIN"/>
    <property type="match status" value="1"/>
</dbReference>
<evidence type="ECO:0000256" key="1">
    <source>
        <dbReference type="ARBA" id="ARBA00004370"/>
    </source>
</evidence>
<sequence length="172" mass="19189">MSGRLRVAVGGLALLLIAAIAGCVLLWGDRSDLDELKDHQADEAAATKAAEEVVYSWLTYDYRTYAEDMAWVTEDGTASFEEEYAPETLVALRKKMVGPRQLISKGRVVESAATWEKDGKVKVLVFTDQTLTDKDIRQQRKPALHARSGVELTMVEQGGEWLVDELVQLQFE</sequence>
<evidence type="ECO:0008006" key="5">
    <source>
        <dbReference type="Google" id="ProtNLM"/>
    </source>
</evidence>
<organism evidence="3 4">
    <name type="scientific">Nocardioides humilatus</name>
    <dbReference type="NCBI Taxonomy" id="2607660"/>
    <lineage>
        <taxon>Bacteria</taxon>
        <taxon>Bacillati</taxon>
        <taxon>Actinomycetota</taxon>
        <taxon>Actinomycetes</taxon>
        <taxon>Propionibacteriales</taxon>
        <taxon>Nocardioidaceae</taxon>
        <taxon>Nocardioides</taxon>
    </lineage>
</organism>
<reference evidence="3 4" key="2">
    <citation type="submission" date="2019-09" db="EMBL/GenBank/DDBJ databases">
        <authorList>
            <person name="Jin C."/>
        </authorList>
    </citation>
    <scope>NUCLEOTIDE SEQUENCE [LARGE SCALE GENOMIC DNA]</scope>
    <source>
        <strain evidence="3 4">BN130099</strain>
    </source>
</reference>
<reference evidence="3 4" key="1">
    <citation type="submission" date="2019-09" db="EMBL/GenBank/DDBJ databases">
        <title>Nocardioides panacisoli sp. nov., isolated from the soil of a ginseng field.</title>
        <authorList>
            <person name="Cho C."/>
        </authorList>
    </citation>
    <scope>NUCLEOTIDE SEQUENCE [LARGE SCALE GENOMIC DNA]</scope>
    <source>
        <strain evidence="3 4">BN130099</strain>
    </source>
</reference>
<evidence type="ECO:0000313" key="3">
    <source>
        <dbReference type="EMBL" id="KAA1419312.1"/>
    </source>
</evidence>
<evidence type="ECO:0000256" key="2">
    <source>
        <dbReference type="ARBA" id="ARBA00023136"/>
    </source>
</evidence>
<protein>
    <recommendedName>
        <fullName evidence="5">Mce-associated membrane protein</fullName>
    </recommendedName>
</protein>
<dbReference type="PANTHER" id="PTHR37042">
    <property type="entry name" value="OUTER MEMBRANE PROTEIN RV1973"/>
    <property type="match status" value="1"/>
</dbReference>
<keyword evidence="4" id="KW-1185">Reference proteome</keyword>
<comment type="subcellular location">
    <subcellularLocation>
        <location evidence="1">Membrane</location>
    </subcellularLocation>
</comment>
<proteinExistence type="predicted"/>
<dbReference type="EMBL" id="VUJV01000003">
    <property type="protein sequence ID" value="KAA1419312.1"/>
    <property type="molecule type" value="Genomic_DNA"/>
</dbReference>
<gene>
    <name evidence="3" type="ORF">F0U44_12780</name>
</gene>
<dbReference type="RefSeq" id="WP_149728646.1">
    <property type="nucleotide sequence ID" value="NZ_VUJV01000003.1"/>
</dbReference>
<keyword evidence="2" id="KW-0472">Membrane</keyword>
<dbReference type="GO" id="GO:0016020">
    <property type="term" value="C:membrane"/>
    <property type="evidence" value="ECO:0007669"/>
    <property type="project" value="UniProtKB-SubCell"/>
</dbReference>
<dbReference type="AlphaFoldDB" id="A0A5B1LF85"/>
<comment type="caution">
    <text evidence="3">The sequence shown here is derived from an EMBL/GenBank/DDBJ whole genome shotgun (WGS) entry which is preliminary data.</text>
</comment>
<evidence type="ECO:0000313" key="4">
    <source>
        <dbReference type="Proteomes" id="UP000325003"/>
    </source>
</evidence>
<dbReference type="PANTHER" id="PTHR37042:SF4">
    <property type="entry name" value="OUTER MEMBRANE PROTEIN RV1973"/>
    <property type="match status" value="1"/>
</dbReference>
<name>A0A5B1LF85_9ACTN</name>
<dbReference type="Proteomes" id="UP000325003">
    <property type="component" value="Unassembled WGS sequence"/>
</dbReference>
<accession>A0A5B1LF85</accession>